<sequence>MRLVENIKEWNVFLWGEYIWRHLYDQIVNVVSKHKWEHLKGISRSRNYILTYTLSGILWDFKVWILKSCEQSCLWWNKEQNVIPSALGWSRKEEFKVNVDLTAIIFELKSDWYIAFRDFFMVYIPRNALIKCNNLYEDYFKKLFAAHKQAKIATTDLPMVPRCDSSYLLKEIKLKDNVITQLNTRVFKLEAIIQVFGHEINDVSLVHNHFHELKNDFNELIGSPLYGICPSIQDNDFNDDVIKGYLIEEEIRLRAEQKESWRLQEQKVMEEVFVKRLKEEHDQPEDTSELFQKLLEDLQIINEKLAEYINSPSWNCSTFYNNDEDHSVQFKEYLENSSNAITASNFNQEKEGPPQDFDIHQLIRVECCIEVFFTTFSNPIFDCIDDFTSSDDESLFDEDVPMEDFKVYSNPLFDNEEIRSDEIDLHYLNVESNFIESLSNHDTLFDSSLKFDYLEEFFGELMPTSIIDEERIRREHEEYISLMEKLFTINSFSHPLENFHANTIIETLPPSPIPVEDSDSLREEIDIFTGTDDFLPLGIGSDDYDSEGDIHFLKELLVNDSIPFPENESSNFDHQDDPSFPRPPPKPPDVEFFFDLEPGLISAVMNNTDEIN</sequence>
<proteinExistence type="predicted"/>
<feature type="region of interest" description="Disordered" evidence="1">
    <location>
        <begin position="564"/>
        <end position="592"/>
    </location>
</feature>
<organism evidence="2">
    <name type="scientific">Tanacetum cinerariifolium</name>
    <name type="common">Dalmatian daisy</name>
    <name type="synonym">Chrysanthemum cinerariifolium</name>
    <dbReference type="NCBI Taxonomy" id="118510"/>
    <lineage>
        <taxon>Eukaryota</taxon>
        <taxon>Viridiplantae</taxon>
        <taxon>Streptophyta</taxon>
        <taxon>Embryophyta</taxon>
        <taxon>Tracheophyta</taxon>
        <taxon>Spermatophyta</taxon>
        <taxon>Magnoliopsida</taxon>
        <taxon>eudicotyledons</taxon>
        <taxon>Gunneridae</taxon>
        <taxon>Pentapetalae</taxon>
        <taxon>asterids</taxon>
        <taxon>campanulids</taxon>
        <taxon>Asterales</taxon>
        <taxon>Asteraceae</taxon>
        <taxon>Asteroideae</taxon>
        <taxon>Anthemideae</taxon>
        <taxon>Anthemidinae</taxon>
        <taxon>Tanacetum</taxon>
    </lineage>
</organism>
<reference evidence="2" key="1">
    <citation type="journal article" date="2019" name="Sci. Rep.">
        <title>Draft genome of Tanacetum cinerariifolium, the natural source of mosquito coil.</title>
        <authorList>
            <person name="Yamashiro T."/>
            <person name="Shiraishi A."/>
            <person name="Satake H."/>
            <person name="Nakayama K."/>
        </authorList>
    </citation>
    <scope>NUCLEOTIDE SEQUENCE</scope>
</reference>
<gene>
    <name evidence="2" type="ORF">Tci_028243</name>
</gene>
<dbReference type="CDD" id="cd22249">
    <property type="entry name" value="UDM1_RNF168_RNF169-like"/>
    <property type="match status" value="1"/>
</dbReference>
<name>A0A6L2L7I4_TANCI</name>
<evidence type="ECO:0000313" key="2">
    <source>
        <dbReference type="EMBL" id="GEU56265.1"/>
    </source>
</evidence>
<evidence type="ECO:0000256" key="1">
    <source>
        <dbReference type="SAM" id="MobiDB-lite"/>
    </source>
</evidence>
<dbReference type="EMBL" id="BKCJ010003634">
    <property type="protein sequence ID" value="GEU56265.1"/>
    <property type="molecule type" value="Genomic_DNA"/>
</dbReference>
<accession>A0A6L2L7I4</accession>
<dbReference type="AlphaFoldDB" id="A0A6L2L7I4"/>
<protein>
    <submittedName>
        <fullName evidence="2">Phospholipase-like protein</fullName>
    </submittedName>
</protein>
<comment type="caution">
    <text evidence="2">The sequence shown here is derived from an EMBL/GenBank/DDBJ whole genome shotgun (WGS) entry which is preliminary data.</text>
</comment>